<dbReference type="Pfam" id="PF17759">
    <property type="entry name" value="tRNA_synthFbeta"/>
    <property type="match status" value="1"/>
</dbReference>
<dbReference type="InterPro" id="IPR045060">
    <property type="entry name" value="Phe-tRNA-ligase_IIc_bsu"/>
</dbReference>
<keyword evidence="2" id="KW-0436">Ligase</keyword>
<name>A0A075I8R7_9EURY</name>
<dbReference type="InterPro" id="IPR045864">
    <property type="entry name" value="aa-tRNA-synth_II/BPL/LPL"/>
</dbReference>
<dbReference type="Gene3D" id="3.30.930.10">
    <property type="entry name" value="Bira Bifunctional Protein, Domain 2"/>
    <property type="match status" value="1"/>
</dbReference>
<evidence type="ECO:0000313" key="2">
    <source>
        <dbReference type="EMBL" id="AIF24250.1"/>
    </source>
</evidence>
<dbReference type="GO" id="GO:0004826">
    <property type="term" value="F:phenylalanine-tRNA ligase activity"/>
    <property type="evidence" value="ECO:0007669"/>
    <property type="project" value="UniProtKB-EC"/>
</dbReference>
<sequence>MPEKFSAVHLDAVPLSSSHLERRIRASLRSLGIQETQGLTLSNERDQFKRVRWPARGRLSVISNPITRDHTMLRQYLLPSLLKLLAANRHHELPQKVYELGEVVSNSANSTRVAWACAEVGGGFTAAKGIAQALLRDLGADMDEVVFEATEEEQGPWIAGRGARVLISGEELGQFGEIDPVVGYEFGLKSPIHAGEFDIEASGRLIPRPVL</sequence>
<keyword evidence="2" id="KW-0030">Aminoacyl-tRNA synthetase</keyword>
<evidence type="ECO:0000259" key="1">
    <source>
        <dbReference type="Pfam" id="PF17759"/>
    </source>
</evidence>
<accession>A0A075I8R7</accession>
<dbReference type="PANTHER" id="PTHR10947:SF3">
    <property type="entry name" value="LEUCINE-RICH REPEAT-CONTAINING PROTEIN 47"/>
    <property type="match status" value="1"/>
</dbReference>
<protein>
    <submittedName>
        <fullName evidence="2">Phenylalanyl-tRNA synthetase subunit beta (FARSB, pheT)</fullName>
        <ecNumber evidence="2">6.1.1.20</ecNumber>
    </submittedName>
</protein>
<proteinExistence type="predicted"/>
<dbReference type="GO" id="GO:0006432">
    <property type="term" value="P:phenylalanyl-tRNA aminoacylation"/>
    <property type="evidence" value="ECO:0007669"/>
    <property type="project" value="InterPro"/>
</dbReference>
<reference evidence="2" key="1">
    <citation type="journal article" date="2014" name="Genome Biol. Evol.">
        <title>Pangenome evidence for extensive interdomain horizontal transfer affecting lineage core and shell genes in uncultured planktonic thaumarchaeota and euryarchaeota.</title>
        <authorList>
            <person name="Deschamps P."/>
            <person name="Zivanovic Y."/>
            <person name="Moreira D."/>
            <person name="Rodriguez-Valera F."/>
            <person name="Lopez-Garcia P."/>
        </authorList>
    </citation>
    <scope>NUCLEOTIDE SEQUENCE</scope>
</reference>
<dbReference type="SUPFAM" id="SSF55681">
    <property type="entry name" value="Class II aaRS and biotin synthetases"/>
    <property type="match status" value="1"/>
</dbReference>
<organism evidence="2">
    <name type="scientific">uncultured marine group II/III euryarchaeote SAT1000_26_H09</name>
    <dbReference type="NCBI Taxonomy" id="1456570"/>
    <lineage>
        <taxon>Archaea</taxon>
        <taxon>Methanobacteriati</taxon>
        <taxon>Methanobacteriota</taxon>
        <taxon>environmental samples</taxon>
    </lineage>
</organism>
<dbReference type="PANTHER" id="PTHR10947">
    <property type="entry name" value="PHENYLALANYL-TRNA SYNTHETASE BETA CHAIN AND LEUCINE-RICH REPEAT-CONTAINING PROTEIN 47"/>
    <property type="match status" value="1"/>
</dbReference>
<dbReference type="AlphaFoldDB" id="A0A075I8R7"/>
<feature type="domain" description="Phenylalanyl tRNA synthetase beta chain core" evidence="1">
    <location>
        <begin position="16"/>
        <end position="199"/>
    </location>
</feature>
<gene>
    <name evidence="2" type="primary">FARSB</name>
    <name evidence="2" type="synonym">pheT</name>
</gene>
<dbReference type="EMBL" id="KF901255">
    <property type="protein sequence ID" value="AIF24250.1"/>
    <property type="molecule type" value="Genomic_DNA"/>
</dbReference>
<dbReference type="InterPro" id="IPR041616">
    <property type="entry name" value="PheRS_beta_core"/>
</dbReference>
<dbReference type="EC" id="6.1.1.20" evidence="2"/>